<keyword evidence="2" id="KW-1185">Reference proteome</keyword>
<reference evidence="1 2" key="1">
    <citation type="submission" date="2016-07" db="EMBL/GenBank/DDBJ databases">
        <title>Complete genome sequence of the Lentzea guizhouensis DHS C013.</title>
        <authorList>
            <person name="Cao C."/>
        </authorList>
    </citation>
    <scope>NUCLEOTIDE SEQUENCE [LARGE SCALE GENOMIC DNA]</scope>
    <source>
        <strain evidence="1 2">DHS C013</strain>
    </source>
</reference>
<dbReference type="STRING" id="1586287.BBK82_03065"/>
<dbReference type="AlphaFoldDB" id="A0A1B2HBX0"/>
<accession>A0A1B2HBX0</accession>
<sequence length="86" mass="9591">MGVGIAAGLLVLISPGADPHASTEELRRKLRRVIEEELGASATDGFVQKLVTVMTDHYMQQGAREIRLDPDTARRYQMLVRRVNNT</sequence>
<gene>
    <name evidence="1" type="ORF">BBK82_03065</name>
</gene>
<dbReference type="KEGG" id="led:BBK82_03065"/>
<name>A0A1B2HBX0_9PSEU</name>
<dbReference type="EMBL" id="CP016793">
    <property type="protein sequence ID" value="ANZ35199.1"/>
    <property type="molecule type" value="Genomic_DNA"/>
</dbReference>
<evidence type="ECO:0000313" key="1">
    <source>
        <dbReference type="EMBL" id="ANZ35199.1"/>
    </source>
</evidence>
<evidence type="ECO:0000313" key="2">
    <source>
        <dbReference type="Proteomes" id="UP000093053"/>
    </source>
</evidence>
<proteinExistence type="predicted"/>
<organism evidence="1 2">
    <name type="scientific">Lentzea guizhouensis</name>
    <dbReference type="NCBI Taxonomy" id="1586287"/>
    <lineage>
        <taxon>Bacteria</taxon>
        <taxon>Bacillati</taxon>
        <taxon>Actinomycetota</taxon>
        <taxon>Actinomycetes</taxon>
        <taxon>Pseudonocardiales</taxon>
        <taxon>Pseudonocardiaceae</taxon>
        <taxon>Lentzea</taxon>
    </lineage>
</organism>
<protein>
    <submittedName>
        <fullName evidence="1">Uncharacterized protein</fullName>
    </submittedName>
</protein>
<dbReference type="Proteomes" id="UP000093053">
    <property type="component" value="Chromosome"/>
</dbReference>